<dbReference type="Proteomes" id="UP001168821">
    <property type="component" value="Unassembled WGS sequence"/>
</dbReference>
<dbReference type="AlphaFoldDB" id="A0AA38M0B2"/>
<gene>
    <name evidence="1" type="ORF">Zmor_004377</name>
</gene>
<evidence type="ECO:0000313" key="1">
    <source>
        <dbReference type="EMBL" id="KAJ3623640.1"/>
    </source>
</evidence>
<sequence length="154" mass="17884">MEKRITFEDLKVNNENIKELLVDKALVINNKHQELCFVANVAPEVHNLAMKQNFINFMAGDLAPYQETKVEAVNPTELYLLEYKVVLTTENGFEHETHHTFMNKQKLFTSYEKANAFQDQYNKHFADRKIVHYEIKVLSVDIDPTPRGTVDNIG</sequence>
<keyword evidence="2" id="KW-1185">Reference proteome</keyword>
<comment type="caution">
    <text evidence="1">The sequence shown here is derived from an EMBL/GenBank/DDBJ whole genome shotgun (WGS) entry which is preliminary data.</text>
</comment>
<reference evidence="1" key="1">
    <citation type="journal article" date="2023" name="G3 (Bethesda)">
        <title>Whole genome assemblies of Zophobas morio and Tenebrio molitor.</title>
        <authorList>
            <person name="Kaur S."/>
            <person name="Stinson S.A."/>
            <person name="diCenzo G.C."/>
        </authorList>
    </citation>
    <scope>NUCLEOTIDE SEQUENCE</scope>
    <source>
        <strain evidence="1">QUZm001</strain>
    </source>
</reference>
<accession>A0AA38M0B2</accession>
<evidence type="ECO:0000313" key="2">
    <source>
        <dbReference type="Proteomes" id="UP001168821"/>
    </source>
</evidence>
<proteinExistence type="predicted"/>
<protein>
    <submittedName>
        <fullName evidence="1">Uncharacterized protein</fullName>
    </submittedName>
</protein>
<dbReference type="EMBL" id="JALNTZ010001717">
    <property type="protein sequence ID" value="KAJ3623640.1"/>
    <property type="molecule type" value="Genomic_DNA"/>
</dbReference>
<organism evidence="1 2">
    <name type="scientific">Zophobas morio</name>
    <dbReference type="NCBI Taxonomy" id="2755281"/>
    <lineage>
        <taxon>Eukaryota</taxon>
        <taxon>Metazoa</taxon>
        <taxon>Ecdysozoa</taxon>
        <taxon>Arthropoda</taxon>
        <taxon>Hexapoda</taxon>
        <taxon>Insecta</taxon>
        <taxon>Pterygota</taxon>
        <taxon>Neoptera</taxon>
        <taxon>Endopterygota</taxon>
        <taxon>Coleoptera</taxon>
        <taxon>Polyphaga</taxon>
        <taxon>Cucujiformia</taxon>
        <taxon>Tenebrionidae</taxon>
        <taxon>Zophobas</taxon>
    </lineage>
</organism>
<name>A0AA38M0B2_9CUCU</name>